<organism evidence="11 12">
    <name type="scientific">Sedimenticola thiotaurini</name>
    <dbReference type="NCBI Taxonomy" id="1543721"/>
    <lineage>
        <taxon>Bacteria</taxon>
        <taxon>Pseudomonadati</taxon>
        <taxon>Pseudomonadota</taxon>
        <taxon>Gammaproteobacteria</taxon>
        <taxon>Chromatiales</taxon>
        <taxon>Sedimenticolaceae</taxon>
        <taxon>Sedimenticola</taxon>
    </lineage>
</organism>
<dbReference type="PANTHER" id="PTHR43344:SF13">
    <property type="entry name" value="PHOSPHATASE RV3661-RELATED"/>
    <property type="match status" value="1"/>
</dbReference>
<evidence type="ECO:0000256" key="6">
    <source>
        <dbReference type="ARBA" id="ARBA00022801"/>
    </source>
</evidence>
<comment type="similarity">
    <text evidence="2">Belongs to the HAD-like hydrolase superfamily. SerB family.</text>
</comment>
<dbReference type="GO" id="GO:0004401">
    <property type="term" value="F:histidinol-phosphatase activity"/>
    <property type="evidence" value="ECO:0007669"/>
    <property type="project" value="UniProtKB-EC"/>
</dbReference>
<evidence type="ECO:0000256" key="4">
    <source>
        <dbReference type="ARBA" id="ARBA00021697"/>
    </source>
</evidence>
<evidence type="ECO:0000256" key="7">
    <source>
        <dbReference type="ARBA" id="ARBA00022842"/>
    </source>
</evidence>
<dbReference type="FunFam" id="3.40.50.1000:FF:000025">
    <property type="entry name" value="HAD hydrolase, family IB"/>
    <property type="match status" value="1"/>
</dbReference>
<evidence type="ECO:0000313" key="12">
    <source>
        <dbReference type="Proteomes" id="UP000034410"/>
    </source>
</evidence>
<dbReference type="NCBIfam" id="TIGR01490">
    <property type="entry name" value="HAD-SF-IB-hyp1"/>
    <property type="match status" value="1"/>
</dbReference>
<gene>
    <name evidence="11" type="ORF">AAY24_09225</name>
</gene>
<protein>
    <recommendedName>
        <fullName evidence="4">Histidinol-phosphatase</fullName>
        <ecNumber evidence="3">3.1.3.15</ecNumber>
    </recommendedName>
    <alternativeName>
        <fullName evidence="8">Histidinol-phosphate phosphatase</fullName>
    </alternativeName>
</protein>
<dbReference type="EMBL" id="CP011412">
    <property type="protein sequence ID" value="AKH20503.1"/>
    <property type="molecule type" value="Genomic_DNA"/>
</dbReference>
<evidence type="ECO:0000256" key="1">
    <source>
        <dbReference type="ARBA" id="ARBA00004970"/>
    </source>
</evidence>
<evidence type="ECO:0000256" key="5">
    <source>
        <dbReference type="ARBA" id="ARBA00022723"/>
    </source>
</evidence>
<dbReference type="Pfam" id="PF12710">
    <property type="entry name" value="HAD"/>
    <property type="match status" value="1"/>
</dbReference>
<dbReference type="Proteomes" id="UP000034410">
    <property type="component" value="Chromosome"/>
</dbReference>
<evidence type="ECO:0000256" key="2">
    <source>
        <dbReference type="ARBA" id="ARBA00009184"/>
    </source>
</evidence>
<comment type="catalytic activity">
    <reaction evidence="9">
        <text>L-histidinol phosphate + H2O = L-histidinol + phosphate</text>
        <dbReference type="Rhea" id="RHEA:14465"/>
        <dbReference type="ChEBI" id="CHEBI:15377"/>
        <dbReference type="ChEBI" id="CHEBI:43474"/>
        <dbReference type="ChEBI" id="CHEBI:57699"/>
        <dbReference type="ChEBI" id="CHEBI:57980"/>
        <dbReference type="EC" id="3.1.3.15"/>
    </reaction>
    <physiologicalReaction direction="left-to-right" evidence="9">
        <dbReference type="Rhea" id="RHEA:14466"/>
    </physiologicalReaction>
</comment>
<dbReference type="KEGG" id="seds:AAY24_09225"/>
<dbReference type="CDD" id="cd02612">
    <property type="entry name" value="HAD_PGPPase"/>
    <property type="match status" value="1"/>
</dbReference>
<dbReference type="NCBIfam" id="TIGR01488">
    <property type="entry name" value="HAD-SF-IB"/>
    <property type="match status" value="1"/>
</dbReference>
<keyword evidence="6" id="KW-0378">Hydrolase</keyword>
<evidence type="ECO:0000313" key="11">
    <source>
        <dbReference type="EMBL" id="AKH20503.1"/>
    </source>
</evidence>
<keyword evidence="5" id="KW-0479">Metal-binding</keyword>
<reference evidence="11 12" key="1">
    <citation type="journal article" date="2015" name="Genome Announc.">
        <title>Complete Genome Sequence of Sedimenticola thiotaurini Strain SIP-G1, a Polyphosphate- and Polyhydroxyalkanoate-Accumulating Sulfur-Oxidizing Gammaproteobacterium Isolated from Salt Marsh Sediments.</title>
        <authorList>
            <person name="Flood B.E."/>
            <person name="Jones D.S."/>
            <person name="Bailey J.V."/>
        </authorList>
    </citation>
    <scope>NUCLEOTIDE SEQUENCE [LARGE SCALE GENOMIC DNA]</scope>
    <source>
        <strain evidence="11 12">SIP-G1</strain>
    </source>
</reference>
<evidence type="ECO:0000256" key="3">
    <source>
        <dbReference type="ARBA" id="ARBA00013085"/>
    </source>
</evidence>
<evidence type="ECO:0000256" key="8">
    <source>
        <dbReference type="ARBA" id="ARBA00033209"/>
    </source>
</evidence>
<dbReference type="EC" id="3.1.3.15" evidence="3"/>
<dbReference type="OrthoDB" id="9784466at2"/>
<evidence type="ECO:0000256" key="9">
    <source>
        <dbReference type="ARBA" id="ARBA00052092"/>
    </source>
</evidence>
<keyword evidence="12" id="KW-1185">Reference proteome</keyword>
<dbReference type="PANTHER" id="PTHR43344">
    <property type="entry name" value="PHOSPHOSERINE PHOSPHATASE"/>
    <property type="match status" value="1"/>
</dbReference>
<dbReference type="RefSeq" id="WP_046859436.1">
    <property type="nucleotide sequence ID" value="NZ_CP011412.1"/>
</dbReference>
<comment type="pathway">
    <text evidence="1">Amino-acid biosynthesis; L-histidine biosynthesis; L-histidine from 5-phospho-alpha-D-ribose 1-diphosphate: step 8/9.</text>
</comment>
<accession>A0A0F7K0I6</accession>
<dbReference type="PATRIC" id="fig|1543721.4.peg.1911"/>
<sequence>MALAIFDLDNTLLDGDSDHLWGVFLAEQGIVDGEWYERENNRFYQEYKEGRLDIFEFLRFSLKPLSEHPPAQLQQWHQAFMREKIEPILLPAARALVDKHRAAGDTLMIITATNAFVTAPIAAAFGIDNLIATEPEMVNGRYTGRVAGTPCFQEGKVVRLQQWLEQHQQSLAGSSFYSDSHNDLPLLNQVERPVAVDPDEILAQHANTHGWPIISLRQ</sequence>
<dbReference type="SUPFAM" id="SSF56784">
    <property type="entry name" value="HAD-like"/>
    <property type="match status" value="1"/>
</dbReference>
<dbReference type="InterPro" id="IPR036412">
    <property type="entry name" value="HAD-like_sf"/>
</dbReference>
<dbReference type="Gene3D" id="3.40.50.1000">
    <property type="entry name" value="HAD superfamily/HAD-like"/>
    <property type="match status" value="1"/>
</dbReference>
<dbReference type="Gene3D" id="1.20.1440.100">
    <property type="entry name" value="SG protein - dephosphorylation function"/>
    <property type="match status" value="1"/>
</dbReference>
<dbReference type="InterPro" id="IPR023214">
    <property type="entry name" value="HAD_sf"/>
</dbReference>
<dbReference type="InterPro" id="IPR050582">
    <property type="entry name" value="HAD-like_SerB"/>
</dbReference>
<dbReference type="AlphaFoldDB" id="A0A0F7K0I6"/>
<dbReference type="InterPro" id="IPR006385">
    <property type="entry name" value="HAD_hydro_SerB1"/>
</dbReference>
<evidence type="ECO:0000256" key="10">
    <source>
        <dbReference type="ARBA" id="ARBA00053547"/>
    </source>
</evidence>
<keyword evidence="7" id="KW-0460">Magnesium</keyword>
<proteinExistence type="inferred from homology"/>
<comment type="function">
    <text evidence="10">Catalyzes the dephosphorylation of histidinol-phosphate to histidinol, the direct precursor of histidine.</text>
</comment>
<dbReference type="GO" id="GO:0046872">
    <property type="term" value="F:metal ion binding"/>
    <property type="evidence" value="ECO:0007669"/>
    <property type="project" value="UniProtKB-KW"/>
</dbReference>
<name>A0A0F7K0I6_9GAMM</name>